<gene>
    <name evidence="1" type="ORF">S01H1_08519</name>
</gene>
<protein>
    <submittedName>
        <fullName evidence="1">Uncharacterized protein</fullName>
    </submittedName>
</protein>
<proteinExistence type="predicted"/>
<name>X0TLW5_9ZZZZ</name>
<dbReference type="AlphaFoldDB" id="X0TLW5"/>
<dbReference type="EMBL" id="BARS01004366">
    <property type="protein sequence ID" value="GAF77070.1"/>
    <property type="molecule type" value="Genomic_DNA"/>
</dbReference>
<organism evidence="1">
    <name type="scientific">marine sediment metagenome</name>
    <dbReference type="NCBI Taxonomy" id="412755"/>
    <lineage>
        <taxon>unclassified sequences</taxon>
        <taxon>metagenomes</taxon>
        <taxon>ecological metagenomes</taxon>
    </lineage>
</organism>
<sequence>MTSEKLKSMKNNKIEKEENREKAFEYKEIKLSDIALNKENPRFEKAFSETETIQKIIEDQGAKLARIAEHIIDDGFNPT</sequence>
<reference evidence="1" key="1">
    <citation type="journal article" date="2014" name="Front. Microbiol.">
        <title>High frequency of phylogenetically diverse reductive dehalogenase-homologous genes in deep subseafloor sedimentary metagenomes.</title>
        <authorList>
            <person name="Kawai M."/>
            <person name="Futagami T."/>
            <person name="Toyoda A."/>
            <person name="Takaki Y."/>
            <person name="Nishi S."/>
            <person name="Hori S."/>
            <person name="Arai W."/>
            <person name="Tsubouchi T."/>
            <person name="Morono Y."/>
            <person name="Uchiyama I."/>
            <person name="Ito T."/>
            <person name="Fujiyama A."/>
            <person name="Inagaki F."/>
            <person name="Takami H."/>
        </authorList>
    </citation>
    <scope>NUCLEOTIDE SEQUENCE</scope>
    <source>
        <strain evidence="1">Expedition CK06-06</strain>
    </source>
</reference>
<comment type="caution">
    <text evidence="1">The sequence shown here is derived from an EMBL/GenBank/DDBJ whole genome shotgun (WGS) entry which is preliminary data.</text>
</comment>
<evidence type="ECO:0000313" key="1">
    <source>
        <dbReference type="EMBL" id="GAF77070.1"/>
    </source>
</evidence>
<accession>X0TLW5</accession>
<feature type="non-terminal residue" evidence="1">
    <location>
        <position position="79"/>
    </location>
</feature>